<dbReference type="InterPro" id="IPR036390">
    <property type="entry name" value="WH_DNA-bd_sf"/>
</dbReference>
<dbReference type="Proteomes" id="UP000693952">
    <property type="component" value="Chromosome"/>
</dbReference>
<dbReference type="SUPFAM" id="SSF53850">
    <property type="entry name" value="Periplasmic binding protein-like II"/>
    <property type="match status" value="1"/>
</dbReference>
<dbReference type="EMBL" id="CP077074">
    <property type="protein sequence ID" value="QXH38006.1"/>
    <property type="molecule type" value="Genomic_DNA"/>
</dbReference>
<dbReference type="PANTHER" id="PTHR30537">
    <property type="entry name" value="HTH-TYPE TRANSCRIPTIONAL REGULATOR"/>
    <property type="match status" value="1"/>
</dbReference>
<comment type="similarity">
    <text evidence="1">Belongs to the LysR transcriptional regulatory family.</text>
</comment>
<evidence type="ECO:0000259" key="5">
    <source>
        <dbReference type="PROSITE" id="PS50931"/>
    </source>
</evidence>
<dbReference type="SUPFAM" id="SSF46785">
    <property type="entry name" value="Winged helix' DNA-binding domain"/>
    <property type="match status" value="1"/>
</dbReference>
<dbReference type="Gene3D" id="3.40.190.10">
    <property type="entry name" value="Periplasmic binding protein-like II"/>
    <property type="match status" value="2"/>
</dbReference>
<dbReference type="InterPro" id="IPR005119">
    <property type="entry name" value="LysR_subst-bd"/>
</dbReference>
<dbReference type="RefSeq" id="WP_124346977.1">
    <property type="nucleotide sequence ID" value="NZ_CP027706.1"/>
</dbReference>
<evidence type="ECO:0000256" key="2">
    <source>
        <dbReference type="ARBA" id="ARBA00023015"/>
    </source>
</evidence>
<keyword evidence="2" id="KW-0805">Transcription regulation</keyword>
<evidence type="ECO:0000256" key="1">
    <source>
        <dbReference type="ARBA" id="ARBA00009437"/>
    </source>
</evidence>
<gene>
    <name evidence="6" type="ORF">KSS89_17105</name>
</gene>
<evidence type="ECO:0000313" key="6">
    <source>
        <dbReference type="EMBL" id="QXH38006.1"/>
    </source>
</evidence>
<evidence type="ECO:0000256" key="3">
    <source>
        <dbReference type="ARBA" id="ARBA00023125"/>
    </source>
</evidence>
<dbReference type="Pfam" id="PF00126">
    <property type="entry name" value="HTH_1"/>
    <property type="match status" value="1"/>
</dbReference>
<evidence type="ECO:0000313" key="7">
    <source>
        <dbReference type="Proteomes" id="UP000693952"/>
    </source>
</evidence>
<dbReference type="InterPro" id="IPR058163">
    <property type="entry name" value="LysR-type_TF_proteobact-type"/>
</dbReference>
<reference evidence="6" key="1">
    <citation type="submission" date="2021-06" db="EMBL/GenBank/DDBJ databases">
        <title>Updating the genus Pseudomonas: Description of 43 new species and partition of the Pseudomonas putida group.</title>
        <authorList>
            <person name="Girard L."/>
            <person name="Lood C."/>
            <person name="Vandamme P."/>
            <person name="Rokni-Zadeh H."/>
            <person name="van Noort V."/>
            <person name="Hofte M."/>
            <person name="Lavigne R."/>
            <person name="De Mot R."/>
        </authorList>
    </citation>
    <scope>NUCLEOTIDE SEQUENCE</scope>
    <source>
        <strain evidence="6">CMR12a</strain>
    </source>
</reference>
<keyword evidence="3" id="KW-0238">DNA-binding</keyword>
<sequence length="311" mass="34612">MKTDTHGDKNSQLLRRRLPPLGALRCFEAAARLESFTRAGAALHLTHGAISRAVRALEEDLGTPLFERRSHRVFLTPAGHELLHSVSQALDLIEGTTSRLRASEPKAPLVLSCEPTLLMRWLIPRLPQFQAQYPEVSIQLLAGGGPFSFNAGIDLAIRRNDFTWSNPTQAHWLFDESIGPVCRPERQADWAPLDQGLARLSEHAPRLHSATRPEAWQQWLQLQRQPGRATPQEQVFEHFYFSLQAAVAGLGVAMAPWQLVRDDLASGLLCAPFGFIADDSAYYLLAPQPIDEDSAAGQLLRWLRQQALPTG</sequence>
<accession>A0ABX8MIS8</accession>
<dbReference type="PRINTS" id="PR00039">
    <property type="entry name" value="HTHLYSR"/>
</dbReference>
<feature type="domain" description="HTH lysR-type" evidence="5">
    <location>
        <begin position="19"/>
        <end position="76"/>
    </location>
</feature>
<keyword evidence="7" id="KW-1185">Reference proteome</keyword>
<evidence type="ECO:0000256" key="4">
    <source>
        <dbReference type="ARBA" id="ARBA00023163"/>
    </source>
</evidence>
<dbReference type="Gene3D" id="1.10.10.10">
    <property type="entry name" value="Winged helix-like DNA-binding domain superfamily/Winged helix DNA-binding domain"/>
    <property type="match status" value="1"/>
</dbReference>
<dbReference type="InterPro" id="IPR036388">
    <property type="entry name" value="WH-like_DNA-bd_sf"/>
</dbReference>
<dbReference type="PROSITE" id="PS50931">
    <property type="entry name" value="HTH_LYSR"/>
    <property type="match status" value="1"/>
</dbReference>
<proteinExistence type="inferred from homology"/>
<dbReference type="PANTHER" id="PTHR30537:SF74">
    <property type="entry name" value="HTH-TYPE TRANSCRIPTIONAL REGULATOR TRPI"/>
    <property type="match status" value="1"/>
</dbReference>
<name>A0ABX8MIS8_9PSED</name>
<dbReference type="Pfam" id="PF03466">
    <property type="entry name" value="LysR_substrate"/>
    <property type="match status" value="1"/>
</dbReference>
<keyword evidence="4" id="KW-0804">Transcription</keyword>
<dbReference type="InterPro" id="IPR000847">
    <property type="entry name" value="LysR_HTH_N"/>
</dbReference>
<protein>
    <submittedName>
        <fullName evidence="6">LysR family transcriptional regulator</fullName>
    </submittedName>
</protein>
<organism evidence="6 7">
    <name type="scientific">Pseudomonas sessilinigenes</name>
    <dbReference type="NCBI Taxonomy" id="658629"/>
    <lineage>
        <taxon>Bacteria</taxon>
        <taxon>Pseudomonadati</taxon>
        <taxon>Pseudomonadota</taxon>
        <taxon>Gammaproteobacteria</taxon>
        <taxon>Pseudomonadales</taxon>
        <taxon>Pseudomonadaceae</taxon>
        <taxon>Pseudomonas</taxon>
    </lineage>
</organism>